<evidence type="ECO:0000256" key="1">
    <source>
        <dbReference type="ARBA" id="ARBA00004496"/>
    </source>
</evidence>
<organism evidence="18 19">
    <name type="scientific">Candidatus Roizmanbacteria bacterium GW2011_GWA2_32_13</name>
    <dbReference type="NCBI Taxonomy" id="1618475"/>
    <lineage>
        <taxon>Bacteria</taxon>
        <taxon>Candidatus Roizmaniibacteriota</taxon>
    </lineage>
</organism>
<evidence type="ECO:0000256" key="4">
    <source>
        <dbReference type="ARBA" id="ARBA00022490"/>
    </source>
</evidence>
<gene>
    <name evidence="15" type="primary">pheT</name>
    <name evidence="18" type="ORF">UR23_C0004G0004</name>
</gene>
<keyword evidence="4 15" id="KW-0963">Cytoplasm</keyword>
<dbReference type="NCBIfam" id="TIGR00472">
    <property type="entry name" value="pheT_bact"/>
    <property type="match status" value="1"/>
</dbReference>
<evidence type="ECO:0000256" key="3">
    <source>
        <dbReference type="ARBA" id="ARBA00011209"/>
    </source>
</evidence>
<dbReference type="HAMAP" id="MF_00283">
    <property type="entry name" value="Phe_tRNA_synth_beta1"/>
    <property type="match status" value="1"/>
</dbReference>
<evidence type="ECO:0000256" key="14">
    <source>
        <dbReference type="ARBA" id="ARBA00049255"/>
    </source>
</evidence>
<dbReference type="EMBL" id="LBOK01000004">
    <property type="protein sequence ID" value="KKP37382.1"/>
    <property type="molecule type" value="Genomic_DNA"/>
</dbReference>
<dbReference type="SMART" id="SM00873">
    <property type="entry name" value="B3_4"/>
    <property type="match status" value="1"/>
</dbReference>
<dbReference type="GO" id="GO:0009328">
    <property type="term" value="C:phenylalanine-tRNA ligase complex"/>
    <property type="evidence" value="ECO:0007669"/>
    <property type="project" value="TreeGrafter"/>
</dbReference>
<keyword evidence="6 15" id="KW-0436">Ligase</keyword>
<dbReference type="InterPro" id="IPR005146">
    <property type="entry name" value="B3/B4_tRNA-bd"/>
</dbReference>
<dbReference type="InterPro" id="IPR036690">
    <property type="entry name" value="Fdx_antiC-bd_sf"/>
</dbReference>
<dbReference type="Proteomes" id="UP000034349">
    <property type="component" value="Unassembled WGS sequence"/>
</dbReference>
<proteinExistence type="inferred from homology"/>
<evidence type="ECO:0000256" key="6">
    <source>
        <dbReference type="ARBA" id="ARBA00022598"/>
    </source>
</evidence>
<keyword evidence="7 15" id="KW-0479">Metal-binding</keyword>
<dbReference type="SUPFAM" id="SSF46955">
    <property type="entry name" value="Putative DNA-binding domain"/>
    <property type="match status" value="2"/>
</dbReference>
<comment type="caution">
    <text evidence="18">The sequence shown here is derived from an EMBL/GenBank/DDBJ whole genome shotgun (WGS) entry which is preliminary data.</text>
</comment>
<dbReference type="SMART" id="SM00896">
    <property type="entry name" value="FDX-ACB"/>
    <property type="match status" value="1"/>
</dbReference>
<comment type="similarity">
    <text evidence="2 15">Belongs to the phenylalanyl-tRNA synthetase beta subunit family. Type 1 subfamily.</text>
</comment>
<comment type="catalytic activity">
    <reaction evidence="14 15">
        <text>tRNA(Phe) + L-phenylalanine + ATP = L-phenylalanyl-tRNA(Phe) + AMP + diphosphate + H(+)</text>
        <dbReference type="Rhea" id="RHEA:19413"/>
        <dbReference type="Rhea" id="RHEA-COMP:9668"/>
        <dbReference type="Rhea" id="RHEA-COMP:9699"/>
        <dbReference type="ChEBI" id="CHEBI:15378"/>
        <dbReference type="ChEBI" id="CHEBI:30616"/>
        <dbReference type="ChEBI" id="CHEBI:33019"/>
        <dbReference type="ChEBI" id="CHEBI:58095"/>
        <dbReference type="ChEBI" id="CHEBI:78442"/>
        <dbReference type="ChEBI" id="CHEBI:78531"/>
        <dbReference type="ChEBI" id="CHEBI:456215"/>
        <dbReference type="EC" id="6.1.1.20"/>
    </reaction>
</comment>
<dbReference type="InterPro" id="IPR045864">
    <property type="entry name" value="aa-tRNA-synth_II/BPL/LPL"/>
</dbReference>
<evidence type="ECO:0000256" key="7">
    <source>
        <dbReference type="ARBA" id="ARBA00022723"/>
    </source>
</evidence>
<keyword evidence="10 15" id="KW-0460">Magnesium</keyword>
<evidence type="ECO:0000256" key="11">
    <source>
        <dbReference type="ARBA" id="ARBA00022884"/>
    </source>
</evidence>
<dbReference type="Gene3D" id="3.50.40.10">
    <property type="entry name" value="Phenylalanyl-trna Synthetase, Chain B, domain 3"/>
    <property type="match status" value="1"/>
</dbReference>
<evidence type="ECO:0000259" key="17">
    <source>
        <dbReference type="PROSITE" id="PS51483"/>
    </source>
</evidence>
<feature type="domain" description="B5" evidence="17">
    <location>
        <begin position="299"/>
        <end position="375"/>
    </location>
</feature>
<dbReference type="Pfam" id="PF03484">
    <property type="entry name" value="B5"/>
    <property type="match status" value="1"/>
</dbReference>
<comment type="subunit">
    <text evidence="3 15">Tetramer of two alpha and two beta subunits.</text>
</comment>
<evidence type="ECO:0000313" key="19">
    <source>
        <dbReference type="Proteomes" id="UP000034349"/>
    </source>
</evidence>
<keyword evidence="9 15" id="KW-0067">ATP-binding</keyword>
<dbReference type="PROSITE" id="PS51447">
    <property type="entry name" value="FDX_ACB"/>
    <property type="match status" value="1"/>
</dbReference>
<dbReference type="AlphaFoldDB" id="A0A0G0C263"/>
<dbReference type="InterPro" id="IPR009061">
    <property type="entry name" value="DNA-bd_dom_put_sf"/>
</dbReference>
<dbReference type="PANTHER" id="PTHR10947">
    <property type="entry name" value="PHENYLALANYL-TRNA SYNTHETASE BETA CHAIN AND LEUCINE-RICH REPEAT-CONTAINING PROTEIN 47"/>
    <property type="match status" value="1"/>
</dbReference>
<dbReference type="Pfam" id="PF17759">
    <property type="entry name" value="tRNA_synthFbeta"/>
    <property type="match status" value="1"/>
</dbReference>
<keyword evidence="11" id="KW-0694">RNA-binding</keyword>
<keyword evidence="8 15" id="KW-0547">Nucleotide-binding</keyword>
<evidence type="ECO:0000256" key="13">
    <source>
        <dbReference type="ARBA" id="ARBA00023146"/>
    </source>
</evidence>
<dbReference type="PROSITE" id="PS51483">
    <property type="entry name" value="B5"/>
    <property type="match status" value="1"/>
</dbReference>
<evidence type="ECO:0000256" key="2">
    <source>
        <dbReference type="ARBA" id="ARBA00008653"/>
    </source>
</evidence>
<keyword evidence="13 15" id="KW-0030">Aminoacyl-tRNA synthetase</keyword>
<dbReference type="GO" id="GO:0000287">
    <property type="term" value="F:magnesium ion binding"/>
    <property type="evidence" value="ECO:0007669"/>
    <property type="project" value="UniProtKB-UniRule"/>
</dbReference>
<keyword evidence="5" id="KW-0820">tRNA-binding</keyword>
<dbReference type="Pfam" id="PF03483">
    <property type="entry name" value="B3_4"/>
    <property type="match status" value="1"/>
</dbReference>
<dbReference type="SUPFAM" id="SSF56037">
    <property type="entry name" value="PheT/TilS domain"/>
    <property type="match status" value="1"/>
</dbReference>
<feature type="binding site" evidence="15">
    <location>
        <position position="359"/>
    </location>
    <ligand>
        <name>Mg(2+)</name>
        <dbReference type="ChEBI" id="CHEBI:18420"/>
        <note>shared with alpha subunit</note>
    </ligand>
</feature>
<feature type="domain" description="FDX-ACB" evidence="16">
    <location>
        <begin position="573"/>
        <end position="664"/>
    </location>
</feature>
<feature type="binding site" evidence="15">
    <location>
        <position position="362"/>
    </location>
    <ligand>
        <name>Mg(2+)</name>
        <dbReference type="ChEBI" id="CHEBI:18420"/>
        <note>shared with alpha subunit</note>
    </ligand>
</feature>
<dbReference type="Gene3D" id="3.30.930.10">
    <property type="entry name" value="Bira Bifunctional Protein, Domain 2"/>
    <property type="match status" value="1"/>
</dbReference>
<dbReference type="SUPFAM" id="SSF55681">
    <property type="entry name" value="Class II aaRS and biotin synthetases"/>
    <property type="match status" value="1"/>
</dbReference>
<dbReference type="InterPro" id="IPR005121">
    <property type="entry name" value="Fdx_antiC-bd"/>
</dbReference>
<evidence type="ECO:0000256" key="9">
    <source>
        <dbReference type="ARBA" id="ARBA00022840"/>
    </source>
</evidence>
<evidence type="ECO:0000256" key="12">
    <source>
        <dbReference type="ARBA" id="ARBA00022917"/>
    </source>
</evidence>
<evidence type="ECO:0000259" key="16">
    <source>
        <dbReference type="PROSITE" id="PS51447"/>
    </source>
</evidence>
<dbReference type="Gene3D" id="3.30.56.10">
    <property type="match status" value="2"/>
</dbReference>
<evidence type="ECO:0000256" key="15">
    <source>
        <dbReference type="HAMAP-Rule" id="MF_00283"/>
    </source>
</evidence>
<dbReference type="InterPro" id="IPR045060">
    <property type="entry name" value="Phe-tRNA-ligase_IIc_bsu"/>
</dbReference>
<dbReference type="GO" id="GO:0000049">
    <property type="term" value="F:tRNA binding"/>
    <property type="evidence" value="ECO:0007669"/>
    <property type="project" value="UniProtKB-KW"/>
</dbReference>
<sequence length="664" mass="76659">MLFSYNWLKQYIEYKITPKELANILNMYLFEVEGIEEKNSDYIFNINILSNRADCLSHQGIAREINAILGFQGKIEKIATKKELKNEFTLKTKSGKSEIEIEKGAKCCSFSVISKVKINESPKWLKDYLLSLGQKSINNLVDLSNFVILDSGQPLHIFDFDKLKKGKSNKVKLFIREAKNKEKVKILGGKEYELNKNDLVVADLEGPVDIAGIKGGEETAISQNTNHILILSANFDAKKIYNTSKKFNLVTDASIIFSHNISAGFSLLGLEQLVNLILKEAGGELEQVFFEEKNKDLLKYREHIIIRLNKISSILGKEINEETFNKAMYYLNIKTKKEKTGIFKVNPPFYREDLNIEEDIIEEVGRLYGYNNISLVAPKISPKRAELNENLEWRSFISRFLLNQGFDEVYNYSLIEQIASYEIINPLSRKRRFLREDLIHGLIENTKFNQSYFDEFKIFEFGHIFKRESVLIEEEKIGALIFSKKEKITDLLLEIRGILDGLFEAMGFDNEDYVISHKDDILSIKVNEQEIGFLGAVSNQDNGLKKGNISFFEIDIAMLIKYIDYEREFEEPPKFPAIDRDISLFTYHGVKITNILSVIQEIGGKLVEDVNLFDVYQSPDSDKKSLAFHIIYRDKNKTLTDKEVNVLHNKIEKELKKRLKVEIR</sequence>
<keyword evidence="12 15" id="KW-0648">Protein biosynthesis</keyword>
<dbReference type="GO" id="GO:0005524">
    <property type="term" value="F:ATP binding"/>
    <property type="evidence" value="ECO:0007669"/>
    <property type="project" value="UniProtKB-UniRule"/>
</dbReference>
<dbReference type="PANTHER" id="PTHR10947:SF0">
    <property type="entry name" value="PHENYLALANINE--TRNA LIGASE BETA SUBUNIT"/>
    <property type="match status" value="1"/>
</dbReference>
<comment type="subcellular location">
    <subcellularLocation>
        <location evidence="1 15">Cytoplasm</location>
    </subcellularLocation>
</comment>
<name>A0A0G0C263_9BACT</name>
<dbReference type="SMART" id="SM00874">
    <property type="entry name" value="B5"/>
    <property type="match status" value="1"/>
</dbReference>
<feature type="binding site" evidence="15">
    <location>
        <position position="353"/>
    </location>
    <ligand>
        <name>Mg(2+)</name>
        <dbReference type="ChEBI" id="CHEBI:18420"/>
        <note>shared with alpha subunit</note>
    </ligand>
</feature>
<dbReference type="InterPro" id="IPR004532">
    <property type="entry name" value="Phe-tRNA-ligase_IIc_bsu_bact"/>
</dbReference>
<evidence type="ECO:0000313" key="18">
    <source>
        <dbReference type="EMBL" id="KKP37382.1"/>
    </source>
</evidence>
<dbReference type="Pfam" id="PF03147">
    <property type="entry name" value="FDX-ACB"/>
    <property type="match status" value="1"/>
</dbReference>
<dbReference type="FunFam" id="3.30.70.380:FF:000001">
    <property type="entry name" value="Phenylalanine--tRNA ligase beta subunit"/>
    <property type="match status" value="1"/>
</dbReference>
<dbReference type="EC" id="6.1.1.20" evidence="15"/>
<dbReference type="InterPro" id="IPR041616">
    <property type="entry name" value="PheRS_beta_core"/>
</dbReference>
<dbReference type="GO" id="GO:0006432">
    <property type="term" value="P:phenylalanyl-tRNA aminoacylation"/>
    <property type="evidence" value="ECO:0007669"/>
    <property type="project" value="UniProtKB-UniRule"/>
</dbReference>
<dbReference type="GO" id="GO:0004826">
    <property type="term" value="F:phenylalanine-tRNA ligase activity"/>
    <property type="evidence" value="ECO:0007669"/>
    <property type="project" value="UniProtKB-UniRule"/>
</dbReference>
<protein>
    <recommendedName>
        <fullName evidence="15">Phenylalanine--tRNA ligase beta subunit</fullName>
        <ecNumber evidence="15">6.1.1.20</ecNumber>
    </recommendedName>
    <alternativeName>
        <fullName evidence="15">Phenylalanyl-tRNA synthetase beta subunit</fullName>
        <shortName evidence="15">PheRS</shortName>
    </alternativeName>
</protein>
<evidence type="ECO:0000256" key="10">
    <source>
        <dbReference type="ARBA" id="ARBA00022842"/>
    </source>
</evidence>
<reference evidence="18 19" key="1">
    <citation type="journal article" date="2015" name="Nature">
        <title>rRNA introns, odd ribosomes, and small enigmatic genomes across a large radiation of phyla.</title>
        <authorList>
            <person name="Brown C.T."/>
            <person name="Hug L.A."/>
            <person name="Thomas B.C."/>
            <person name="Sharon I."/>
            <person name="Castelle C.J."/>
            <person name="Singh A."/>
            <person name="Wilkins M.J."/>
            <person name="Williams K.H."/>
            <person name="Banfield J.F."/>
        </authorList>
    </citation>
    <scope>NUCLEOTIDE SEQUENCE [LARGE SCALE GENOMIC DNA]</scope>
</reference>
<dbReference type="SUPFAM" id="SSF54991">
    <property type="entry name" value="Anticodon-binding domain of PheRS"/>
    <property type="match status" value="1"/>
</dbReference>
<dbReference type="InterPro" id="IPR005147">
    <property type="entry name" value="tRNA_synthase_B5-dom"/>
</dbReference>
<dbReference type="Gene3D" id="3.30.70.380">
    <property type="entry name" value="Ferrodoxin-fold anticodon-binding domain"/>
    <property type="match status" value="1"/>
</dbReference>
<evidence type="ECO:0000256" key="8">
    <source>
        <dbReference type="ARBA" id="ARBA00022741"/>
    </source>
</evidence>
<dbReference type="InterPro" id="IPR020825">
    <property type="entry name" value="Phe-tRNA_synthase-like_B3/B4"/>
</dbReference>
<feature type="binding site" evidence="15">
    <location>
        <position position="363"/>
    </location>
    <ligand>
        <name>Mg(2+)</name>
        <dbReference type="ChEBI" id="CHEBI:18420"/>
        <note>shared with alpha subunit</note>
    </ligand>
</feature>
<accession>A0A0G0C263</accession>
<comment type="cofactor">
    <cofactor evidence="15">
        <name>Mg(2+)</name>
        <dbReference type="ChEBI" id="CHEBI:18420"/>
    </cofactor>
    <text evidence="15">Binds 2 magnesium ions per tetramer.</text>
</comment>
<evidence type="ECO:0000256" key="5">
    <source>
        <dbReference type="ARBA" id="ARBA00022555"/>
    </source>
</evidence>